<dbReference type="SUPFAM" id="SSF56112">
    <property type="entry name" value="Protein kinase-like (PK-like)"/>
    <property type="match status" value="1"/>
</dbReference>
<keyword evidence="13" id="KW-1185">Reference proteome</keyword>
<dbReference type="InterPro" id="IPR050538">
    <property type="entry name" value="MAP_kinase_kinase_kinase"/>
</dbReference>
<feature type="compositionally biased region" description="Polar residues" evidence="10">
    <location>
        <begin position="300"/>
        <end position="315"/>
    </location>
</feature>
<dbReference type="AlphaFoldDB" id="A0AAD8JWS4"/>
<keyword evidence="4 9" id="KW-0547">Nucleotide-binding</keyword>
<gene>
    <name evidence="12" type="ORF">QVD17_41286</name>
</gene>
<evidence type="ECO:0000313" key="13">
    <source>
        <dbReference type="Proteomes" id="UP001229421"/>
    </source>
</evidence>
<evidence type="ECO:0000256" key="3">
    <source>
        <dbReference type="ARBA" id="ARBA00022679"/>
    </source>
</evidence>
<keyword evidence="3" id="KW-0808">Transferase</keyword>
<evidence type="ECO:0000256" key="9">
    <source>
        <dbReference type="PROSITE-ProRule" id="PRU10141"/>
    </source>
</evidence>
<dbReference type="InterPro" id="IPR011009">
    <property type="entry name" value="Kinase-like_dom_sf"/>
</dbReference>
<comment type="catalytic activity">
    <reaction evidence="7">
        <text>L-threonyl-[protein] + ATP = O-phospho-L-threonyl-[protein] + ADP + H(+)</text>
        <dbReference type="Rhea" id="RHEA:46608"/>
        <dbReference type="Rhea" id="RHEA-COMP:11060"/>
        <dbReference type="Rhea" id="RHEA-COMP:11605"/>
        <dbReference type="ChEBI" id="CHEBI:15378"/>
        <dbReference type="ChEBI" id="CHEBI:30013"/>
        <dbReference type="ChEBI" id="CHEBI:30616"/>
        <dbReference type="ChEBI" id="CHEBI:61977"/>
        <dbReference type="ChEBI" id="CHEBI:456216"/>
        <dbReference type="EC" id="2.7.11.25"/>
    </reaction>
</comment>
<feature type="binding site" evidence="9">
    <location>
        <position position="418"/>
    </location>
    <ligand>
        <name>ATP</name>
        <dbReference type="ChEBI" id="CHEBI:30616"/>
    </ligand>
</feature>
<feature type="compositionally biased region" description="Low complexity" evidence="10">
    <location>
        <begin position="358"/>
        <end position="371"/>
    </location>
</feature>
<feature type="region of interest" description="Disordered" evidence="10">
    <location>
        <begin position="1"/>
        <end position="177"/>
    </location>
</feature>
<dbReference type="GO" id="GO:0005524">
    <property type="term" value="F:ATP binding"/>
    <property type="evidence" value="ECO:0007669"/>
    <property type="project" value="UniProtKB-UniRule"/>
</dbReference>
<reference evidence="12" key="1">
    <citation type="journal article" date="2023" name="bioRxiv">
        <title>Improved chromosome-level genome assembly for marigold (Tagetes erecta).</title>
        <authorList>
            <person name="Jiang F."/>
            <person name="Yuan L."/>
            <person name="Wang S."/>
            <person name="Wang H."/>
            <person name="Xu D."/>
            <person name="Wang A."/>
            <person name="Fan W."/>
        </authorList>
    </citation>
    <scope>NUCLEOTIDE SEQUENCE</scope>
    <source>
        <strain evidence="12">WSJ</strain>
        <tissue evidence="12">Leaf</tissue>
    </source>
</reference>
<evidence type="ECO:0000256" key="2">
    <source>
        <dbReference type="ARBA" id="ARBA00012406"/>
    </source>
</evidence>
<evidence type="ECO:0000256" key="5">
    <source>
        <dbReference type="ARBA" id="ARBA00022777"/>
    </source>
</evidence>
<keyword evidence="6 9" id="KW-0067">ATP-binding</keyword>
<dbReference type="EMBL" id="JAUHHV010000011">
    <property type="protein sequence ID" value="KAK1409030.1"/>
    <property type="molecule type" value="Genomic_DNA"/>
</dbReference>
<feature type="region of interest" description="Disordered" evidence="10">
    <location>
        <begin position="188"/>
        <end position="207"/>
    </location>
</feature>
<dbReference type="InterPro" id="IPR000719">
    <property type="entry name" value="Prot_kinase_dom"/>
</dbReference>
<evidence type="ECO:0000256" key="10">
    <source>
        <dbReference type="SAM" id="MobiDB-lite"/>
    </source>
</evidence>
<dbReference type="Proteomes" id="UP001229421">
    <property type="component" value="Unassembled WGS sequence"/>
</dbReference>
<dbReference type="GO" id="GO:0005737">
    <property type="term" value="C:cytoplasm"/>
    <property type="evidence" value="ECO:0007669"/>
    <property type="project" value="TreeGrafter"/>
</dbReference>
<dbReference type="InterPro" id="IPR017441">
    <property type="entry name" value="Protein_kinase_ATP_BS"/>
</dbReference>
<evidence type="ECO:0000259" key="11">
    <source>
        <dbReference type="PROSITE" id="PS50011"/>
    </source>
</evidence>
<dbReference type="PROSITE" id="PS00107">
    <property type="entry name" value="PROTEIN_KINASE_ATP"/>
    <property type="match status" value="1"/>
</dbReference>
<dbReference type="PROSITE" id="PS50011">
    <property type="entry name" value="PROTEIN_KINASE_DOM"/>
    <property type="match status" value="1"/>
</dbReference>
<accession>A0AAD8JWS4</accession>
<dbReference type="GO" id="GO:0004709">
    <property type="term" value="F:MAP kinase kinase kinase activity"/>
    <property type="evidence" value="ECO:0007669"/>
    <property type="project" value="UniProtKB-EC"/>
</dbReference>
<feature type="compositionally biased region" description="Low complexity" evidence="10">
    <location>
        <begin position="261"/>
        <end position="276"/>
    </location>
</feature>
<dbReference type="Pfam" id="PF00069">
    <property type="entry name" value="Pkinase"/>
    <property type="match status" value="1"/>
</dbReference>
<dbReference type="PANTHER" id="PTHR48016:SF17">
    <property type="entry name" value="MITOGEN-ACTIVATED PROTEIN KINASE KINASE KINASE YODA"/>
    <property type="match status" value="1"/>
</dbReference>
<comment type="similarity">
    <text evidence="1">Belongs to the protein kinase superfamily. STE Ser/Thr protein kinase family. MAP kinase kinase kinase subfamily.</text>
</comment>
<feature type="region of interest" description="Disordered" evidence="10">
    <location>
        <begin position="836"/>
        <end position="855"/>
    </location>
</feature>
<evidence type="ECO:0000256" key="6">
    <source>
        <dbReference type="ARBA" id="ARBA00022840"/>
    </source>
</evidence>
<dbReference type="Gene3D" id="1.10.510.10">
    <property type="entry name" value="Transferase(Phosphotransferase) domain 1"/>
    <property type="match status" value="1"/>
</dbReference>
<dbReference type="PANTHER" id="PTHR48016">
    <property type="entry name" value="MAP KINASE KINASE KINASE SSK2-RELATED-RELATED"/>
    <property type="match status" value="1"/>
</dbReference>
<comment type="caution">
    <text evidence="12">The sequence shown here is derived from an EMBL/GenBank/DDBJ whole genome shotgun (WGS) entry which is preliminary data.</text>
</comment>
<evidence type="ECO:0000256" key="8">
    <source>
        <dbReference type="ARBA" id="ARBA00048329"/>
    </source>
</evidence>
<evidence type="ECO:0000256" key="1">
    <source>
        <dbReference type="ARBA" id="ARBA00006529"/>
    </source>
</evidence>
<evidence type="ECO:0000313" key="12">
    <source>
        <dbReference type="EMBL" id="KAK1409030.1"/>
    </source>
</evidence>
<organism evidence="12 13">
    <name type="scientific">Tagetes erecta</name>
    <name type="common">African marigold</name>
    <dbReference type="NCBI Taxonomy" id="13708"/>
    <lineage>
        <taxon>Eukaryota</taxon>
        <taxon>Viridiplantae</taxon>
        <taxon>Streptophyta</taxon>
        <taxon>Embryophyta</taxon>
        <taxon>Tracheophyta</taxon>
        <taxon>Spermatophyta</taxon>
        <taxon>Magnoliopsida</taxon>
        <taxon>eudicotyledons</taxon>
        <taxon>Gunneridae</taxon>
        <taxon>Pentapetalae</taxon>
        <taxon>asterids</taxon>
        <taxon>campanulids</taxon>
        <taxon>Asterales</taxon>
        <taxon>Asteraceae</taxon>
        <taxon>Asteroideae</taxon>
        <taxon>Heliantheae alliance</taxon>
        <taxon>Tageteae</taxon>
        <taxon>Tagetes</taxon>
    </lineage>
</organism>
<feature type="region of interest" description="Disordered" evidence="10">
    <location>
        <begin position="252"/>
        <end position="277"/>
    </location>
</feature>
<feature type="domain" description="Protein kinase" evidence="11">
    <location>
        <begin position="389"/>
        <end position="646"/>
    </location>
</feature>
<sequence>MSPWWSKSSSKESKKKSNGGGIFGSIQRKLKSPSESKQISSQRRREISSEMGSNSRASSPSTLVGRSQSFAERPHGHPLPLPEKLSDTGRADSGTRASRSPGVGKGSSPLVLFPLPKPNHAQKPLGQADVEGDLATDLVYSDSDIDSDEPLDFQLLSPQASDYGTGNKTSTNSPSSRATFITQKKREKLKPVKASVNNQAVPASQKRRPFGQHMVKLQIPQSGAFFSAPDSSMSSPSRSPMRASGLEPTLNAGFLGSGQCSSPGSGHNSSHNSVGGDMAAQMFWPHSRCSPECSPLPSPRMTSPGPSSRIQSGSVTPLHPRAGGSNMNLSSNWPDDAVNGKQQTHWLPLPPVNMSNAGPYSPTYSTGTTPTVPRSPGRTDVLASHGSRWKKGRLLGSGTFGQVFLGFNSESGEMCAMKEVTLFSDDAKSKESAQQLGQEVALLSRLRHPNIVQYYGSETVDDKLYIYLEYVSGGSIHKILQEYGPLGDIAIRSYTHQILSGLAYLHATNTVHRDIKGANILVDPNGRVKLADFGMAKHMTGPSCPLSFKGSPYWMAPEVINNVPNGYKLAVDIWSLGCTVLEMATAKPPWSQYEGVAALFKVGNSKELPTIPDHLSEDGKDFVLLCLQRPPLHRPSAAQLLDHPFVKNIASSDRLIHNPGLITNSMRSLGIGPAFEGVSAPHSRGHMPRNISCPVSHMGSPLLHSRTGQNMNGRLSPSPISSPRAISGSSTPLTGAAGGGAIPYYPQMQTPYTHEYTGLTLNTRSPTRSFGSPSNGAHFLDPKPDMFRAMPQGSPFFQEMVPSDNDFLGNQKETYGGKSVLADRVSQQLLRNHVRPYPPLDLKPTSPVVGRREWS</sequence>
<feature type="region of interest" description="Disordered" evidence="10">
    <location>
        <begin position="289"/>
        <end position="385"/>
    </location>
</feature>
<proteinExistence type="inferred from homology"/>
<keyword evidence="5" id="KW-0418">Kinase</keyword>
<name>A0AAD8JWS4_TARER</name>
<feature type="compositionally biased region" description="Polar residues" evidence="10">
    <location>
        <begin position="156"/>
        <end position="177"/>
    </location>
</feature>
<evidence type="ECO:0000256" key="7">
    <source>
        <dbReference type="ARBA" id="ARBA00047559"/>
    </source>
</evidence>
<dbReference type="CDD" id="cd06632">
    <property type="entry name" value="STKc_MEKK1_plant"/>
    <property type="match status" value="1"/>
</dbReference>
<protein>
    <recommendedName>
        <fullName evidence="2">mitogen-activated protein kinase kinase kinase</fullName>
        <ecNumber evidence="2">2.7.11.25</ecNumber>
    </recommendedName>
</protein>
<dbReference type="FunFam" id="1.10.510.10:FF:000186">
    <property type="entry name" value="Mitogen-activated protein kinase kinase kinase"/>
    <property type="match status" value="1"/>
</dbReference>
<dbReference type="SMART" id="SM00220">
    <property type="entry name" value="S_TKc"/>
    <property type="match status" value="1"/>
</dbReference>
<dbReference type="EC" id="2.7.11.25" evidence="2"/>
<comment type="catalytic activity">
    <reaction evidence="8">
        <text>L-seryl-[protein] + ATP = O-phospho-L-seryl-[protein] + ADP + H(+)</text>
        <dbReference type="Rhea" id="RHEA:17989"/>
        <dbReference type="Rhea" id="RHEA-COMP:9863"/>
        <dbReference type="Rhea" id="RHEA-COMP:11604"/>
        <dbReference type="ChEBI" id="CHEBI:15378"/>
        <dbReference type="ChEBI" id="CHEBI:29999"/>
        <dbReference type="ChEBI" id="CHEBI:30616"/>
        <dbReference type="ChEBI" id="CHEBI:83421"/>
        <dbReference type="ChEBI" id="CHEBI:456216"/>
        <dbReference type="EC" id="2.7.11.25"/>
    </reaction>
</comment>
<evidence type="ECO:0000256" key="4">
    <source>
        <dbReference type="ARBA" id="ARBA00022741"/>
    </source>
</evidence>
<feature type="compositionally biased region" description="Polar residues" evidence="10">
    <location>
        <begin position="51"/>
        <end position="70"/>
    </location>
</feature>